<comment type="caution">
    <text evidence="2">The sequence shown here is derived from an EMBL/GenBank/DDBJ whole genome shotgun (WGS) entry which is preliminary data.</text>
</comment>
<protein>
    <submittedName>
        <fullName evidence="2">Uncharacterized protein</fullName>
    </submittedName>
</protein>
<name>A0A9Q3DFT4_9BASI</name>
<keyword evidence="3" id="KW-1185">Reference proteome</keyword>
<proteinExistence type="predicted"/>
<evidence type="ECO:0000313" key="3">
    <source>
        <dbReference type="Proteomes" id="UP000765509"/>
    </source>
</evidence>
<evidence type="ECO:0000256" key="1">
    <source>
        <dbReference type="SAM" id="MobiDB-lite"/>
    </source>
</evidence>
<dbReference type="EMBL" id="AVOT02016072">
    <property type="protein sequence ID" value="MBW0500943.1"/>
    <property type="molecule type" value="Genomic_DNA"/>
</dbReference>
<sequence length="220" mass="24580">MSPSPARSKPPPPHLSLLMNPLPEPPDKNENVISPQIYKDEPGFFNPANSQTNSTALILGNINKLKKKISQRSLPNDLTTLLSRLCEKIESLTEKQKETDKTIKLMLNRLDAFENRPTNTQAIVSTNIRPTNRTNNGPLSYADAITTGTQKATHPLPKKPTFATQYLSQSEQNKFKKFSMVICTKFGATKPFKGITTQESYNRVNKALMEVNAKQDNNPV</sequence>
<feature type="region of interest" description="Disordered" evidence="1">
    <location>
        <begin position="1"/>
        <end position="31"/>
    </location>
</feature>
<dbReference type="AlphaFoldDB" id="A0A9Q3DFT4"/>
<reference evidence="2" key="1">
    <citation type="submission" date="2021-03" db="EMBL/GenBank/DDBJ databases">
        <title>Draft genome sequence of rust myrtle Austropuccinia psidii MF-1, a brazilian biotype.</title>
        <authorList>
            <person name="Quecine M.C."/>
            <person name="Pachon D.M.R."/>
            <person name="Bonatelli M.L."/>
            <person name="Correr F.H."/>
            <person name="Franceschini L.M."/>
            <person name="Leite T.F."/>
            <person name="Margarido G.R.A."/>
            <person name="Almeida C.A."/>
            <person name="Ferrarezi J.A."/>
            <person name="Labate C.A."/>
        </authorList>
    </citation>
    <scope>NUCLEOTIDE SEQUENCE</scope>
    <source>
        <strain evidence="2">MF-1</strain>
    </source>
</reference>
<dbReference type="Proteomes" id="UP000765509">
    <property type="component" value="Unassembled WGS sequence"/>
</dbReference>
<organism evidence="2 3">
    <name type="scientific">Austropuccinia psidii MF-1</name>
    <dbReference type="NCBI Taxonomy" id="1389203"/>
    <lineage>
        <taxon>Eukaryota</taxon>
        <taxon>Fungi</taxon>
        <taxon>Dikarya</taxon>
        <taxon>Basidiomycota</taxon>
        <taxon>Pucciniomycotina</taxon>
        <taxon>Pucciniomycetes</taxon>
        <taxon>Pucciniales</taxon>
        <taxon>Sphaerophragmiaceae</taxon>
        <taxon>Austropuccinia</taxon>
    </lineage>
</organism>
<evidence type="ECO:0000313" key="2">
    <source>
        <dbReference type="EMBL" id="MBW0500943.1"/>
    </source>
</evidence>
<gene>
    <name evidence="2" type="ORF">O181_040658</name>
</gene>
<accession>A0A9Q3DFT4</accession>